<reference evidence="3 4" key="1">
    <citation type="submission" date="2018-10" db="EMBL/GenBank/DDBJ databases">
        <title>Sequencing the genomes of 1000 actinobacteria strains.</title>
        <authorList>
            <person name="Klenk H.-P."/>
        </authorList>
    </citation>
    <scope>NUCLEOTIDE SEQUENCE [LARGE SCALE GENOMIC DNA]</scope>
    <source>
        <strain evidence="3 4">DSM 17894</strain>
    </source>
</reference>
<feature type="domain" description="DUF4232" evidence="2">
    <location>
        <begin position="89"/>
        <end position="217"/>
    </location>
</feature>
<protein>
    <submittedName>
        <fullName evidence="3">Uncharacterized protein DUF4232</fullName>
    </submittedName>
</protein>
<evidence type="ECO:0000256" key="1">
    <source>
        <dbReference type="SAM" id="MobiDB-lite"/>
    </source>
</evidence>
<dbReference type="Proteomes" id="UP000280008">
    <property type="component" value="Unassembled WGS sequence"/>
</dbReference>
<evidence type="ECO:0000313" key="3">
    <source>
        <dbReference type="EMBL" id="RKR74056.1"/>
    </source>
</evidence>
<evidence type="ECO:0000313" key="4">
    <source>
        <dbReference type="Proteomes" id="UP000280008"/>
    </source>
</evidence>
<name>A0A495IG63_9MICO</name>
<evidence type="ECO:0000259" key="2">
    <source>
        <dbReference type="Pfam" id="PF14016"/>
    </source>
</evidence>
<proteinExistence type="predicted"/>
<dbReference type="Pfam" id="PF14016">
    <property type="entry name" value="DUF4232"/>
    <property type="match status" value="1"/>
</dbReference>
<dbReference type="InterPro" id="IPR025326">
    <property type="entry name" value="DUF4232"/>
</dbReference>
<accession>A0A495IG63</accession>
<dbReference type="EMBL" id="RBKS01000001">
    <property type="protein sequence ID" value="RKR74056.1"/>
    <property type="molecule type" value="Genomic_DNA"/>
</dbReference>
<gene>
    <name evidence="3" type="ORF">C8E83_1158</name>
</gene>
<sequence>MAQTLGMSIHRSTPTTRFLATVIVAVALAGALAGCTSTSHTTAPSTTVTVAPPLSSRTATPGASTGTSTATPAPQATTPAVSQRAGAECLTSSLTGSLTAEDGAAGTETENIVLTNHSAVPCTLQGWPGVSWVGDGNGTQIGPSAVLNRSSAHATVTIQAGGSAYAFLKITGYNADTCQLTKADGFRVYPPGQSASLFIAAPTDTACSGLSELTVDAISAKPAAL</sequence>
<feature type="compositionally biased region" description="Low complexity" evidence="1">
    <location>
        <begin position="37"/>
        <end position="80"/>
    </location>
</feature>
<organism evidence="3 4">
    <name type="scientific">Frondihabitans australicus</name>
    <dbReference type="NCBI Taxonomy" id="386892"/>
    <lineage>
        <taxon>Bacteria</taxon>
        <taxon>Bacillati</taxon>
        <taxon>Actinomycetota</taxon>
        <taxon>Actinomycetes</taxon>
        <taxon>Micrococcales</taxon>
        <taxon>Microbacteriaceae</taxon>
        <taxon>Frondihabitans</taxon>
    </lineage>
</organism>
<keyword evidence="4" id="KW-1185">Reference proteome</keyword>
<feature type="region of interest" description="Disordered" evidence="1">
    <location>
        <begin position="37"/>
        <end position="84"/>
    </location>
</feature>
<comment type="caution">
    <text evidence="3">The sequence shown here is derived from an EMBL/GenBank/DDBJ whole genome shotgun (WGS) entry which is preliminary data.</text>
</comment>
<dbReference type="AlphaFoldDB" id="A0A495IG63"/>